<feature type="binding site" evidence="17">
    <location>
        <position position="29"/>
    </location>
    <ligand>
        <name>[4Fe-4S] cluster</name>
        <dbReference type="ChEBI" id="CHEBI:49883"/>
    </ligand>
</feature>
<dbReference type="PANTHER" id="PTHR36701:SF1">
    <property type="entry name" value="EPOXYQUEUOSINE REDUCTASE QUEH"/>
    <property type="match status" value="1"/>
</dbReference>
<dbReference type="GO" id="GO:0046872">
    <property type="term" value="F:metal ion binding"/>
    <property type="evidence" value="ECO:0007669"/>
    <property type="project" value="UniProtKB-KW"/>
</dbReference>
<keyword evidence="8 17" id="KW-0479">Metal-binding</keyword>
<evidence type="ECO:0000256" key="15">
    <source>
        <dbReference type="ARBA" id="ARBA00031446"/>
    </source>
</evidence>
<evidence type="ECO:0000256" key="5">
    <source>
        <dbReference type="ARBA" id="ARBA00016895"/>
    </source>
</evidence>
<comment type="function">
    <text evidence="1 17">Catalyzes the conversion of epoxyqueuosine (oQ) to queuosine (Q), which is a hypermodified base found in the wobble positions of tRNA(Asp), tRNA(Asn), tRNA(His) and tRNA(Tyr).</text>
</comment>
<dbReference type="EMBL" id="DXEW01000003">
    <property type="protein sequence ID" value="HIX49719.1"/>
    <property type="molecule type" value="Genomic_DNA"/>
</dbReference>
<dbReference type="EC" id="1.17.99.6" evidence="4 17"/>
<evidence type="ECO:0000256" key="9">
    <source>
        <dbReference type="ARBA" id="ARBA00022785"/>
    </source>
</evidence>
<evidence type="ECO:0000256" key="7">
    <source>
        <dbReference type="ARBA" id="ARBA00022694"/>
    </source>
</evidence>
<evidence type="ECO:0000256" key="1">
    <source>
        <dbReference type="ARBA" id="ARBA00002268"/>
    </source>
</evidence>
<evidence type="ECO:0000256" key="13">
    <source>
        <dbReference type="ARBA" id="ARBA00023157"/>
    </source>
</evidence>
<dbReference type="GO" id="GO:0052693">
    <property type="term" value="F:epoxyqueuosine reductase activity"/>
    <property type="evidence" value="ECO:0007669"/>
    <property type="project" value="UniProtKB-UniRule"/>
</dbReference>
<comment type="pathway">
    <text evidence="2 17">tRNA modification; tRNA-queuosine biosynthesis.</text>
</comment>
<dbReference type="Proteomes" id="UP000886847">
    <property type="component" value="Unassembled WGS sequence"/>
</dbReference>
<keyword evidence="9 17" id="KW-0671">Queuosine biosynthesis</keyword>
<keyword evidence="10 17" id="KW-0560">Oxidoreductase</keyword>
<keyword evidence="11 17" id="KW-0408">Iron</keyword>
<evidence type="ECO:0000256" key="17">
    <source>
        <dbReference type="HAMAP-Rule" id="MF_02089"/>
    </source>
</evidence>
<keyword evidence="7 17" id="KW-0819">tRNA processing</keyword>
<evidence type="ECO:0000256" key="12">
    <source>
        <dbReference type="ARBA" id="ARBA00023014"/>
    </source>
</evidence>
<comment type="similarity">
    <text evidence="3 17">Belongs to the QueH family.</text>
</comment>
<dbReference type="GO" id="GO:0008616">
    <property type="term" value="P:tRNA queuosine(34) biosynthetic process"/>
    <property type="evidence" value="ECO:0007669"/>
    <property type="project" value="UniProtKB-UniRule"/>
</dbReference>
<evidence type="ECO:0000256" key="2">
    <source>
        <dbReference type="ARBA" id="ARBA00004691"/>
    </source>
</evidence>
<reference evidence="18" key="2">
    <citation type="submission" date="2021-04" db="EMBL/GenBank/DDBJ databases">
        <authorList>
            <person name="Gilroy R."/>
        </authorList>
    </citation>
    <scope>NUCLEOTIDE SEQUENCE</scope>
    <source>
        <strain evidence="18">2189</strain>
    </source>
</reference>
<evidence type="ECO:0000256" key="3">
    <source>
        <dbReference type="ARBA" id="ARBA00008207"/>
    </source>
</evidence>
<reference evidence="18" key="1">
    <citation type="journal article" date="2021" name="PeerJ">
        <title>Extensive microbial diversity within the chicken gut microbiome revealed by metagenomics and culture.</title>
        <authorList>
            <person name="Gilroy R."/>
            <person name="Ravi A."/>
            <person name="Getino M."/>
            <person name="Pursley I."/>
            <person name="Horton D.L."/>
            <person name="Alikhan N.F."/>
            <person name="Baker D."/>
            <person name="Gharbi K."/>
            <person name="Hall N."/>
            <person name="Watson M."/>
            <person name="Adriaenssens E.M."/>
            <person name="Foster-Nyarko E."/>
            <person name="Jarju S."/>
            <person name="Secka A."/>
            <person name="Antonio M."/>
            <person name="Oren A."/>
            <person name="Chaudhuri R.R."/>
            <person name="La Ragione R."/>
            <person name="Hildebrand F."/>
            <person name="Pallen M.J."/>
        </authorList>
    </citation>
    <scope>NUCLEOTIDE SEQUENCE</scope>
    <source>
        <strain evidence="18">2189</strain>
    </source>
</reference>
<evidence type="ECO:0000256" key="6">
    <source>
        <dbReference type="ARBA" id="ARBA00022485"/>
    </source>
</evidence>
<feature type="binding site" evidence="17">
    <location>
        <position position="110"/>
    </location>
    <ligand>
        <name>[4Fe-4S] cluster</name>
        <dbReference type="ChEBI" id="CHEBI:49883"/>
    </ligand>
</feature>
<evidence type="ECO:0000256" key="8">
    <source>
        <dbReference type="ARBA" id="ARBA00022723"/>
    </source>
</evidence>
<feature type="disulfide bond" description="Redox-active" evidence="17">
    <location>
        <begin position="189"/>
        <end position="191"/>
    </location>
</feature>
<dbReference type="PANTHER" id="PTHR36701">
    <property type="entry name" value="EPOXYQUEUOSINE REDUCTASE QUEH"/>
    <property type="match status" value="1"/>
</dbReference>
<evidence type="ECO:0000313" key="18">
    <source>
        <dbReference type="EMBL" id="HIX49719.1"/>
    </source>
</evidence>
<evidence type="ECO:0000256" key="4">
    <source>
        <dbReference type="ARBA" id="ARBA00012622"/>
    </source>
</evidence>
<protein>
    <recommendedName>
        <fullName evidence="5 17">Epoxyqueuosine reductase QueH</fullName>
        <ecNumber evidence="4 17">1.17.99.6</ecNumber>
    </recommendedName>
    <alternativeName>
        <fullName evidence="15 17">Queuosine biosynthesis protein QueH</fullName>
    </alternativeName>
</protein>
<dbReference type="HAMAP" id="MF_02089">
    <property type="entry name" value="QueH"/>
    <property type="match status" value="1"/>
</dbReference>
<name>A0A9D2AUL5_9FIRM</name>
<sequence length="201" mass="23264">MNRENFHKKMLQILEEVPKGERLLLHSCCGPCSTRCLEALADTFRVTVLYYNPNITDGAEYAKRKSEQLRLLRETGQADFLDCDYLPQEFFDTVQGLEAEREGGARCYRCYALRIGKTARTAKENGYGWFCSTLSVSPHKNAAWLNQLGERYAAEYGVRWLPNDFKKQNGYLRSVELAKQHGLYRQNYCGCIFSDWTRSQN</sequence>
<evidence type="ECO:0000256" key="10">
    <source>
        <dbReference type="ARBA" id="ARBA00023002"/>
    </source>
</evidence>
<dbReference type="Pfam" id="PF02677">
    <property type="entry name" value="QueH"/>
    <property type="match status" value="1"/>
</dbReference>
<feature type="binding site" evidence="17">
    <location>
        <position position="107"/>
    </location>
    <ligand>
        <name>[4Fe-4S] cluster</name>
        <dbReference type="ChEBI" id="CHEBI:49883"/>
    </ligand>
</feature>
<keyword evidence="14 17" id="KW-0676">Redox-active center</keyword>
<gene>
    <name evidence="17" type="primary">queH</name>
    <name evidence="18" type="ORF">H9851_00345</name>
</gene>
<dbReference type="InterPro" id="IPR003828">
    <property type="entry name" value="QueH"/>
</dbReference>
<feature type="binding site" evidence="17">
    <location>
        <position position="28"/>
    </location>
    <ligand>
        <name>[4Fe-4S] cluster</name>
        <dbReference type="ChEBI" id="CHEBI:49883"/>
    </ligand>
</feature>
<keyword evidence="12 17" id="KW-0411">Iron-sulfur</keyword>
<accession>A0A9D2AUL5</accession>
<comment type="catalytic activity">
    <reaction evidence="16 17">
        <text>epoxyqueuosine(34) in tRNA + AH2 = queuosine(34) in tRNA + A + H2O</text>
        <dbReference type="Rhea" id="RHEA:32159"/>
        <dbReference type="Rhea" id="RHEA-COMP:18571"/>
        <dbReference type="Rhea" id="RHEA-COMP:18582"/>
        <dbReference type="ChEBI" id="CHEBI:13193"/>
        <dbReference type="ChEBI" id="CHEBI:15377"/>
        <dbReference type="ChEBI" id="CHEBI:17499"/>
        <dbReference type="ChEBI" id="CHEBI:194431"/>
        <dbReference type="ChEBI" id="CHEBI:194443"/>
        <dbReference type="EC" id="1.17.99.6"/>
    </reaction>
</comment>
<dbReference type="AlphaFoldDB" id="A0A9D2AUL5"/>
<evidence type="ECO:0000256" key="14">
    <source>
        <dbReference type="ARBA" id="ARBA00023284"/>
    </source>
</evidence>
<evidence type="ECO:0000256" key="11">
    <source>
        <dbReference type="ARBA" id="ARBA00023004"/>
    </source>
</evidence>
<keyword evidence="13 17" id="KW-1015">Disulfide bond</keyword>
<evidence type="ECO:0000313" key="19">
    <source>
        <dbReference type="Proteomes" id="UP000886847"/>
    </source>
</evidence>
<comment type="caution">
    <text evidence="18">The sequence shown here is derived from an EMBL/GenBank/DDBJ whole genome shotgun (WGS) entry which is preliminary data.</text>
</comment>
<proteinExistence type="inferred from homology"/>
<keyword evidence="6 17" id="KW-0004">4Fe-4S</keyword>
<dbReference type="GO" id="GO:0051539">
    <property type="term" value="F:4 iron, 4 sulfur cluster binding"/>
    <property type="evidence" value="ECO:0007669"/>
    <property type="project" value="UniProtKB-UniRule"/>
</dbReference>
<organism evidence="18 19">
    <name type="scientific">Candidatus Borkfalkia faecavium</name>
    <dbReference type="NCBI Taxonomy" id="2838508"/>
    <lineage>
        <taxon>Bacteria</taxon>
        <taxon>Bacillati</taxon>
        <taxon>Bacillota</taxon>
        <taxon>Clostridia</taxon>
        <taxon>Christensenellales</taxon>
        <taxon>Christensenellaceae</taxon>
        <taxon>Candidatus Borkfalkia</taxon>
    </lineage>
</organism>
<evidence type="ECO:0000256" key="16">
    <source>
        <dbReference type="ARBA" id="ARBA00047415"/>
    </source>
</evidence>